<keyword evidence="3" id="KW-1185">Reference proteome</keyword>
<evidence type="ECO:0008006" key="4">
    <source>
        <dbReference type="Google" id="ProtNLM"/>
    </source>
</evidence>
<organism evidence="2 3">
    <name type="scientific">Fodinisporobacter ferrooxydans</name>
    <dbReference type="NCBI Taxonomy" id="2901836"/>
    <lineage>
        <taxon>Bacteria</taxon>
        <taxon>Bacillati</taxon>
        <taxon>Bacillota</taxon>
        <taxon>Bacilli</taxon>
        <taxon>Bacillales</taxon>
        <taxon>Alicyclobacillaceae</taxon>
        <taxon>Fodinisporobacter</taxon>
    </lineage>
</organism>
<feature type="transmembrane region" description="Helical" evidence="1">
    <location>
        <begin position="115"/>
        <end position="135"/>
    </location>
</feature>
<feature type="transmembrane region" description="Helical" evidence="1">
    <location>
        <begin position="314"/>
        <end position="339"/>
    </location>
</feature>
<keyword evidence="1" id="KW-1133">Transmembrane helix</keyword>
<feature type="transmembrane region" description="Helical" evidence="1">
    <location>
        <begin position="186"/>
        <end position="209"/>
    </location>
</feature>
<keyword evidence="1" id="KW-0812">Transmembrane</keyword>
<feature type="transmembrane region" description="Helical" evidence="1">
    <location>
        <begin position="393"/>
        <end position="412"/>
    </location>
</feature>
<name>A0ABY4CP68_9BACL</name>
<accession>A0ABY4CP68</accession>
<feature type="transmembrane region" description="Helical" evidence="1">
    <location>
        <begin position="147"/>
        <end position="166"/>
    </location>
</feature>
<proteinExistence type="predicted"/>
<dbReference type="RefSeq" id="WP_347438737.1">
    <property type="nucleotide sequence ID" value="NZ_CP089291.1"/>
</dbReference>
<dbReference type="EMBL" id="CP089291">
    <property type="protein sequence ID" value="UOF92054.1"/>
    <property type="molecule type" value="Genomic_DNA"/>
</dbReference>
<keyword evidence="1" id="KW-0472">Membrane</keyword>
<feature type="transmembrane region" description="Helical" evidence="1">
    <location>
        <begin position="282"/>
        <end position="302"/>
    </location>
</feature>
<reference evidence="2" key="1">
    <citation type="submission" date="2021-12" db="EMBL/GenBank/DDBJ databases">
        <title>Alicyclobacillaceae gen. nov., sp. nov., isolated from chalcocite enrichment system.</title>
        <authorList>
            <person name="Jiang Z."/>
        </authorList>
    </citation>
    <scope>NUCLEOTIDE SEQUENCE</scope>
    <source>
        <strain evidence="2">MYW30-H2</strain>
    </source>
</reference>
<feature type="transmembrane region" description="Helical" evidence="1">
    <location>
        <begin position="244"/>
        <end position="262"/>
    </location>
</feature>
<evidence type="ECO:0000256" key="1">
    <source>
        <dbReference type="SAM" id="Phobius"/>
    </source>
</evidence>
<feature type="transmembrane region" description="Helical" evidence="1">
    <location>
        <begin position="91"/>
        <end position="109"/>
    </location>
</feature>
<feature type="transmembrane region" description="Helical" evidence="1">
    <location>
        <begin position="58"/>
        <end position="79"/>
    </location>
</feature>
<protein>
    <recommendedName>
        <fullName evidence="4">Permease</fullName>
    </recommendedName>
</protein>
<evidence type="ECO:0000313" key="3">
    <source>
        <dbReference type="Proteomes" id="UP000830167"/>
    </source>
</evidence>
<feature type="transmembrane region" description="Helical" evidence="1">
    <location>
        <begin position="366"/>
        <end position="387"/>
    </location>
</feature>
<dbReference type="Proteomes" id="UP000830167">
    <property type="component" value="Chromosome"/>
</dbReference>
<evidence type="ECO:0000313" key="2">
    <source>
        <dbReference type="EMBL" id="UOF92054.1"/>
    </source>
</evidence>
<gene>
    <name evidence="2" type="ORF">LSG31_07430</name>
</gene>
<feature type="transmembrane region" description="Helical" evidence="1">
    <location>
        <begin position="221"/>
        <end position="238"/>
    </location>
</feature>
<sequence>MNKTTSHSPPFALPMRYITLGVVLFGLFALQLLAESLFHPFQMALMPSVVALTHLLTLGVLLSIVTGAVYQLTTVTFLIPIRNVGLAGKNFWIYGMGIVGLWISMEQWWTVGLLIFGTIVTISIYIFGILVMLSLSKSTVKGMIRWYIWFSMMYLLLAVAFAWTMIASIQFGIGSRFYMELLETHIVLATIGFFTCLIIGFSLKLFPMFTLAHGFSTARQPYTFGLLQGGLALLIMGIWLHSRILLTIGGVAAVAAFVNHALDLRGMIQKRMRKTMETPIRYVVVATIFGLISFCAVLGIALAHGGLTQWQGIIGFYILGWIVLTVMGYAYKIIPFLIWNQRYGTKAGKEKVPMMSELFDLKKSRWVFGLFVAGLFLFSCGMVLGWYGLTMAGGSLLTIGIGLFVWQMLQILKPSQLWKEIYSND</sequence>